<dbReference type="InterPro" id="IPR036249">
    <property type="entry name" value="Thioredoxin-like_sf"/>
</dbReference>
<name>A0A6P5ETH1_ANACO</name>
<feature type="domain" description="GST N-terminal" evidence="5">
    <location>
        <begin position="4"/>
        <end position="83"/>
    </location>
</feature>
<dbReference type="GO" id="GO:0004364">
    <property type="term" value="F:glutathione transferase activity"/>
    <property type="evidence" value="ECO:0007669"/>
    <property type="project" value="UniProtKB-EC"/>
</dbReference>
<evidence type="ECO:0000256" key="1">
    <source>
        <dbReference type="ARBA" id="ARBA00012452"/>
    </source>
</evidence>
<dbReference type="InterPro" id="IPR004046">
    <property type="entry name" value="GST_C"/>
</dbReference>
<dbReference type="PANTHER" id="PTHR11260:SF762">
    <property type="entry name" value="GLUTATHIONE TRANSFERASE"/>
    <property type="match status" value="1"/>
</dbReference>
<dbReference type="PROSITE" id="PS50404">
    <property type="entry name" value="GST_NTER"/>
    <property type="match status" value="1"/>
</dbReference>
<evidence type="ECO:0000256" key="3">
    <source>
        <dbReference type="ARBA" id="ARBA00047960"/>
    </source>
</evidence>
<dbReference type="Pfam" id="PF00043">
    <property type="entry name" value="GST_C"/>
    <property type="match status" value="1"/>
</dbReference>
<dbReference type="Proteomes" id="UP000515123">
    <property type="component" value="Linkage group 4"/>
</dbReference>
<dbReference type="SUPFAM" id="SSF52833">
    <property type="entry name" value="Thioredoxin-like"/>
    <property type="match status" value="1"/>
</dbReference>
<reference evidence="8" key="2">
    <citation type="submission" date="2025-08" db="UniProtKB">
        <authorList>
            <consortium name="RefSeq"/>
        </authorList>
    </citation>
    <scope>IDENTIFICATION</scope>
    <source>
        <tissue evidence="8">Leaf</tissue>
    </source>
</reference>
<dbReference type="SUPFAM" id="SSF47616">
    <property type="entry name" value="GST C-terminal domain-like"/>
    <property type="match status" value="1"/>
</dbReference>
<protein>
    <recommendedName>
        <fullName evidence="1">glutathione transferase</fullName>
        <ecNumber evidence="1">2.5.1.18</ecNumber>
    </recommendedName>
</protein>
<dbReference type="InterPro" id="IPR004045">
    <property type="entry name" value="Glutathione_S-Trfase_N"/>
</dbReference>
<comment type="catalytic activity">
    <reaction evidence="3">
        <text>RX + glutathione = an S-substituted glutathione + a halide anion + H(+)</text>
        <dbReference type="Rhea" id="RHEA:16437"/>
        <dbReference type="ChEBI" id="CHEBI:15378"/>
        <dbReference type="ChEBI" id="CHEBI:16042"/>
        <dbReference type="ChEBI" id="CHEBI:17792"/>
        <dbReference type="ChEBI" id="CHEBI:57925"/>
        <dbReference type="ChEBI" id="CHEBI:90779"/>
        <dbReference type="EC" id="2.5.1.18"/>
    </reaction>
</comment>
<proteinExistence type="inferred from homology"/>
<dbReference type="InterPro" id="IPR040079">
    <property type="entry name" value="Glutathione_S-Trfase"/>
</dbReference>
<dbReference type="SFLD" id="SFLDG00358">
    <property type="entry name" value="Main_(cytGST)"/>
    <property type="match status" value="1"/>
</dbReference>
<dbReference type="Gene3D" id="1.20.1050.10">
    <property type="match status" value="1"/>
</dbReference>
<keyword evidence="2" id="KW-0808">Transferase</keyword>
<accession>A0A6P5ETH1</accession>
<dbReference type="Pfam" id="PF02798">
    <property type="entry name" value="GST_N"/>
    <property type="match status" value="1"/>
</dbReference>
<dbReference type="InterPro" id="IPR045074">
    <property type="entry name" value="GST_C_Tau"/>
</dbReference>
<comment type="similarity">
    <text evidence="4">Belongs to the GST superfamily.</text>
</comment>
<dbReference type="SFLD" id="SFLDS00019">
    <property type="entry name" value="Glutathione_Transferase_(cytos"/>
    <property type="match status" value="1"/>
</dbReference>
<dbReference type="RefSeq" id="XP_020086772.1">
    <property type="nucleotide sequence ID" value="XM_020231183.1"/>
</dbReference>
<dbReference type="GO" id="GO:0006749">
    <property type="term" value="P:glutathione metabolic process"/>
    <property type="evidence" value="ECO:0007669"/>
    <property type="project" value="InterPro"/>
</dbReference>
<gene>
    <name evidence="8" type="primary">LOC109709114</name>
</gene>
<dbReference type="InterPro" id="IPR036282">
    <property type="entry name" value="Glutathione-S-Trfase_C_sf"/>
</dbReference>
<dbReference type="Gene3D" id="3.40.30.10">
    <property type="entry name" value="Glutaredoxin"/>
    <property type="match status" value="1"/>
</dbReference>
<dbReference type="InterPro" id="IPR010987">
    <property type="entry name" value="Glutathione-S-Trfase_C-like"/>
</dbReference>
<reference evidence="7" key="1">
    <citation type="journal article" date="2015" name="Nat. Genet.">
        <title>The pineapple genome and the evolution of CAM photosynthesis.</title>
        <authorList>
            <person name="Ming R."/>
            <person name="VanBuren R."/>
            <person name="Wai C.M."/>
            <person name="Tang H."/>
            <person name="Schatz M.C."/>
            <person name="Bowers J.E."/>
            <person name="Lyons E."/>
            <person name="Wang M.L."/>
            <person name="Chen J."/>
            <person name="Biggers E."/>
            <person name="Zhang J."/>
            <person name="Huang L."/>
            <person name="Zhang L."/>
            <person name="Miao W."/>
            <person name="Zhang J."/>
            <person name="Ye Z."/>
            <person name="Miao C."/>
            <person name="Lin Z."/>
            <person name="Wang H."/>
            <person name="Zhou H."/>
            <person name="Yim W.C."/>
            <person name="Priest H.D."/>
            <person name="Zheng C."/>
            <person name="Woodhouse M."/>
            <person name="Edger P.P."/>
            <person name="Guyot R."/>
            <person name="Guo H.B."/>
            <person name="Guo H."/>
            <person name="Zheng G."/>
            <person name="Singh R."/>
            <person name="Sharma A."/>
            <person name="Min X."/>
            <person name="Zheng Y."/>
            <person name="Lee H."/>
            <person name="Gurtowski J."/>
            <person name="Sedlazeck F.J."/>
            <person name="Harkess A."/>
            <person name="McKain M.R."/>
            <person name="Liao Z."/>
            <person name="Fang J."/>
            <person name="Liu J."/>
            <person name="Zhang X."/>
            <person name="Zhang Q."/>
            <person name="Hu W."/>
            <person name="Qin Y."/>
            <person name="Wang K."/>
            <person name="Chen L.Y."/>
            <person name="Shirley N."/>
            <person name="Lin Y.R."/>
            <person name="Liu L.Y."/>
            <person name="Hernandez A.G."/>
            <person name="Wright C.L."/>
            <person name="Bulone V."/>
            <person name="Tuskan G.A."/>
            <person name="Heath K."/>
            <person name="Zee F."/>
            <person name="Moore P.H."/>
            <person name="Sunkar R."/>
            <person name="Leebens-Mack J.H."/>
            <person name="Mockler T."/>
            <person name="Bennetzen J.L."/>
            <person name="Freeling M."/>
            <person name="Sankoff D."/>
            <person name="Paterson A.H."/>
            <person name="Zhu X."/>
            <person name="Yang X."/>
            <person name="Smith J.A."/>
            <person name="Cushman J.C."/>
            <person name="Paull R.E."/>
            <person name="Yu Q."/>
        </authorList>
    </citation>
    <scope>NUCLEOTIDE SEQUENCE [LARGE SCALE GENOMIC DNA]</scope>
    <source>
        <strain evidence="7">cv. F153</strain>
    </source>
</reference>
<dbReference type="CDD" id="cd03185">
    <property type="entry name" value="GST_C_Tau"/>
    <property type="match status" value="1"/>
</dbReference>
<organism evidence="7 8">
    <name type="scientific">Ananas comosus</name>
    <name type="common">Pineapple</name>
    <name type="synonym">Ananas ananas</name>
    <dbReference type="NCBI Taxonomy" id="4615"/>
    <lineage>
        <taxon>Eukaryota</taxon>
        <taxon>Viridiplantae</taxon>
        <taxon>Streptophyta</taxon>
        <taxon>Embryophyta</taxon>
        <taxon>Tracheophyta</taxon>
        <taxon>Spermatophyta</taxon>
        <taxon>Magnoliopsida</taxon>
        <taxon>Liliopsida</taxon>
        <taxon>Poales</taxon>
        <taxon>Bromeliaceae</taxon>
        <taxon>Bromelioideae</taxon>
        <taxon>Ananas</taxon>
    </lineage>
</organism>
<sequence>MATGEVKLLGTWSSPFVLRIKWALGMKGAQYEFIEEDISNKSPMLLQYNPVYKKVPVLVHDGKPITESLIILEYIDEMWKENPILLKDPYEKAVARFLSNFGDSKVCITAIYLLLHLCISTGEKQQEAITSAAENLNILEEKLEGKRFFGGETIGYADISLGWISYMVSLLDDVTNVKLIDEVTYPLLSQWISNFTSSPLIKDSLPPRDRMVSKFRMLREAFLASAATA</sequence>
<dbReference type="PANTHER" id="PTHR11260">
    <property type="entry name" value="GLUTATHIONE S-TRANSFERASE, GST, SUPERFAMILY, GST DOMAIN CONTAINING"/>
    <property type="match status" value="1"/>
</dbReference>
<feature type="domain" description="GST C-terminal" evidence="6">
    <location>
        <begin position="88"/>
        <end position="215"/>
    </location>
</feature>
<dbReference type="SFLD" id="SFLDG01152">
    <property type="entry name" value="Main.3:_Omega-_and_Tau-like"/>
    <property type="match status" value="1"/>
</dbReference>
<evidence type="ECO:0000256" key="2">
    <source>
        <dbReference type="ARBA" id="ARBA00022679"/>
    </source>
</evidence>
<evidence type="ECO:0000259" key="6">
    <source>
        <dbReference type="PROSITE" id="PS50405"/>
    </source>
</evidence>
<evidence type="ECO:0000313" key="7">
    <source>
        <dbReference type="Proteomes" id="UP000515123"/>
    </source>
</evidence>
<dbReference type="FunFam" id="3.40.30.10:FF:000014">
    <property type="entry name" value="Tau class glutathione S-transferase"/>
    <property type="match status" value="1"/>
</dbReference>
<dbReference type="CDD" id="cd03058">
    <property type="entry name" value="GST_N_Tau"/>
    <property type="match status" value="1"/>
</dbReference>
<dbReference type="AlphaFoldDB" id="A0A6P5ETH1"/>
<dbReference type="PROSITE" id="PS50405">
    <property type="entry name" value="GST_CTER"/>
    <property type="match status" value="1"/>
</dbReference>
<dbReference type="InterPro" id="IPR045073">
    <property type="entry name" value="Omega/Tau-like"/>
</dbReference>
<evidence type="ECO:0000259" key="5">
    <source>
        <dbReference type="PROSITE" id="PS50404"/>
    </source>
</evidence>
<keyword evidence="7" id="KW-1185">Reference proteome</keyword>
<dbReference type="OrthoDB" id="4951845at2759"/>
<evidence type="ECO:0000256" key="4">
    <source>
        <dbReference type="RuleBase" id="RU003494"/>
    </source>
</evidence>
<dbReference type="FunFam" id="1.20.1050.10:FF:000012">
    <property type="entry name" value="Tau class glutathione S-transferase"/>
    <property type="match status" value="1"/>
</dbReference>
<dbReference type="GeneID" id="109709114"/>
<dbReference type="GO" id="GO:0005737">
    <property type="term" value="C:cytoplasm"/>
    <property type="evidence" value="ECO:0007669"/>
    <property type="project" value="TreeGrafter"/>
</dbReference>
<evidence type="ECO:0000313" key="8">
    <source>
        <dbReference type="RefSeq" id="XP_020086772.1"/>
    </source>
</evidence>
<dbReference type="EC" id="2.5.1.18" evidence="1"/>